<dbReference type="Gene3D" id="2.60.40.3330">
    <property type="match status" value="1"/>
</dbReference>
<dbReference type="EMBL" id="UXUI01010232">
    <property type="protein sequence ID" value="VDD94943.1"/>
    <property type="molecule type" value="Genomic_DNA"/>
</dbReference>
<dbReference type="OrthoDB" id="5826894at2759"/>
<gene>
    <name evidence="6" type="ORF">EVEC_LOCUS9694</name>
</gene>
<dbReference type="Proteomes" id="UP000274131">
    <property type="component" value="Unassembled WGS sequence"/>
</dbReference>
<feature type="signal peptide" evidence="5">
    <location>
        <begin position="1"/>
        <end position="19"/>
    </location>
</feature>
<proteinExistence type="inferred from homology"/>
<dbReference type="PANTHER" id="PTHR21700:SF30">
    <property type="entry name" value="TRANSTHYRETIN-LIKE FAMILY PROTEIN"/>
    <property type="match status" value="1"/>
</dbReference>
<accession>A0A0N4VHP8</accession>
<dbReference type="AlphaFoldDB" id="A0A0N4VHP8"/>
<comment type="similarity">
    <text evidence="2">Belongs to the nematode transthyretin-like family.</text>
</comment>
<dbReference type="GO" id="GO:0009986">
    <property type="term" value="C:cell surface"/>
    <property type="evidence" value="ECO:0007669"/>
    <property type="project" value="InterPro"/>
</dbReference>
<organism evidence="8">
    <name type="scientific">Enterobius vermicularis</name>
    <name type="common">Human pinworm</name>
    <dbReference type="NCBI Taxonomy" id="51028"/>
    <lineage>
        <taxon>Eukaryota</taxon>
        <taxon>Metazoa</taxon>
        <taxon>Ecdysozoa</taxon>
        <taxon>Nematoda</taxon>
        <taxon>Chromadorea</taxon>
        <taxon>Rhabditida</taxon>
        <taxon>Spirurina</taxon>
        <taxon>Oxyuridomorpha</taxon>
        <taxon>Oxyuroidea</taxon>
        <taxon>Oxyuridae</taxon>
        <taxon>Enterobius</taxon>
    </lineage>
</organism>
<evidence type="ECO:0000313" key="8">
    <source>
        <dbReference type="WBParaSite" id="EVEC_0001034901-mRNA-1"/>
    </source>
</evidence>
<feature type="chain" id="PRO_5043122952" evidence="5">
    <location>
        <begin position="20"/>
        <end position="137"/>
    </location>
</feature>
<dbReference type="WBParaSite" id="EVEC_0001034901-mRNA-1">
    <property type="protein sequence ID" value="EVEC_0001034901-mRNA-1"/>
    <property type="gene ID" value="EVEC_0001034901"/>
</dbReference>
<keyword evidence="7" id="KW-1185">Reference proteome</keyword>
<dbReference type="InterPro" id="IPR001534">
    <property type="entry name" value="Transthyretin-like"/>
</dbReference>
<keyword evidence="4 5" id="KW-0732">Signal</keyword>
<evidence type="ECO:0000256" key="2">
    <source>
        <dbReference type="ARBA" id="ARBA00010112"/>
    </source>
</evidence>
<reference evidence="8" key="1">
    <citation type="submission" date="2017-02" db="UniProtKB">
        <authorList>
            <consortium name="WormBaseParasite"/>
        </authorList>
    </citation>
    <scope>IDENTIFICATION</scope>
</reference>
<dbReference type="InterPro" id="IPR038479">
    <property type="entry name" value="Transthyretin-like_sf"/>
</dbReference>
<evidence type="ECO:0000256" key="4">
    <source>
        <dbReference type="ARBA" id="ARBA00022729"/>
    </source>
</evidence>
<evidence type="ECO:0000313" key="7">
    <source>
        <dbReference type="Proteomes" id="UP000274131"/>
    </source>
</evidence>
<evidence type="ECO:0000256" key="5">
    <source>
        <dbReference type="SAM" id="SignalP"/>
    </source>
</evidence>
<dbReference type="GO" id="GO:0005576">
    <property type="term" value="C:extracellular region"/>
    <property type="evidence" value="ECO:0007669"/>
    <property type="project" value="UniProtKB-SubCell"/>
</dbReference>
<keyword evidence="3" id="KW-0964">Secreted</keyword>
<reference evidence="6 7" key="2">
    <citation type="submission" date="2018-10" db="EMBL/GenBank/DDBJ databases">
        <authorList>
            <consortium name="Pathogen Informatics"/>
        </authorList>
    </citation>
    <scope>NUCLEOTIDE SEQUENCE [LARGE SCALE GENOMIC DNA]</scope>
</reference>
<evidence type="ECO:0000256" key="3">
    <source>
        <dbReference type="ARBA" id="ARBA00022525"/>
    </source>
</evidence>
<evidence type="ECO:0000313" key="6">
    <source>
        <dbReference type="EMBL" id="VDD94943.1"/>
    </source>
</evidence>
<protein>
    <submittedName>
        <fullName evidence="8">Transthyretin-like family protein</fullName>
    </submittedName>
</protein>
<dbReference type="Pfam" id="PF01060">
    <property type="entry name" value="TTR-52"/>
    <property type="match status" value="1"/>
</dbReference>
<comment type="subcellular location">
    <subcellularLocation>
        <location evidence="1">Secreted</location>
    </subcellularLocation>
</comment>
<name>A0A0N4VHP8_ENTVE</name>
<sequence>MVLLRCCLAAILIIQVVFGLGSYKSVTVKGQVGCGDYEVSNVTVELWEKDRADPDDLLNTTTTDKHGKFSVYGGENEIGNIEPYLRIIHSCENGKINPKCTIKDNYKIPKQYVNGVYDMGIVSLNVVRDEHKKKCVD</sequence>
<dbReference type="PANTHER" id="PTHR21700">
    <property type="entry name" value="TRANSTHYRETIN-LIKE FAMILY PROTEIN-RELATED"/>
    <property type="match status" value="1"/>
</dbReference>
<evidence type="ECO:0000256" key="1">
    <source>
        <dbReference type="ARBA" id="ARBA00004613"/>
    </source>
</evidence>